<dbReference type="GO" id="GO:0032259">
    <property type="term" value="P:methylation"/>
    <property type="evidence" value="ECO:0007669"/>
    <property type="project" value="UniProtKB-KW"/>
</dbReference>
<keyword evidence="1" id="KW-0489">Methyltransferase</keyword>
<dbReference type="GO" id="GO:0008168">
    <property type="term" value="F:methyltransferase activity"/>
    <property type="evidence" value="ECO:0007669"/>
    <property type="project" value="UniProtKB-KW"/>
</dbReference>
<dbReference type="Pfam" id="PF13489">
    <property type="entry name" value="Methyltransf_23"/>
    <property type="match status" value="1"/>
</dbReference>
<dbReference type="SUPFAM" id="SSF53335">
    <property type="entry name" value="S-adenosyl-L-methionine-dependent methyltransferases"/>
    <property type="match status" value="1"/>
</dbReference>
<dbReference type="eggNOG" id="COG2227">
    <property type="taxonomic scope" value="Bacteria"/>
</dbReference>
<dbReference type="EMBL" id="CP001089">
    <property type="protein sequence ID" value="ACD97086.1"/>
    <property type="molecule type" value="Genomic_DNA"/>
</dbReference>
<dbReference type="Gene3D" id="3.40.50.150">
    <property type="entry name" value="Vaccinia Virus protein VP39"/>
    <property type="match status" value="1"/>
</dbReference>
<dbReference type="RefSeq" id="WP_012471410.1">
    <property type="nucleotide sequence ID" value="NC_010814.1"/>
</dbReference>
<dbReference type="STRING" id="398767.Glov_3380"/>
<dbReference type="KEGG" id="glo:Glov_3380"/>
<name>B3EBP7_TRIL1</name>
<evidence type="ECO:0000313" key="2">
    <source>
        <dbReference type="Proteomes" id="UP000002420"/>
    </source>
</evidence>
<organism evidence="1 2">
    <name type="scientific">Trichlorobacter lovleyi (strain ATCC BAA-1151 / DSM 17278 / SZ)</name>
    <name type="common">Geobacter lovleyi</name>
    <dbReference type="NCBI Taxonomy" id="398767"/>
    <lineage>
        <taxon>Bacteria</taxon>
        <taxon>Pseudomonadati</taxon>
        <taxon>Thermodesulfobacteriota</taxon>
        <taxon>Desulfuromonadia</taxon>
        <taxon>Geobacterales</taxon>
        <taxon>Geobacteraceae</taxon>
        <taxon>Trichlorobacter</taxon>
    </lineage>
</organism>
<protein>
    <submittedName>
        <fullName evidence="1">Methyltransferase type 12</fullName>
    </submittedName>
</protein>
<proteinExistence type="predicted"/>
<reference evidence="1 2" key="1">
    <citation type="submission" date="2008-05" db="EMBL/GenBank/DDBJ databases">
        <title>Complete sequence of chromosome of Geobacter lovleyi SZ.</title>
        <authorList>
            <consortium name="US DOE Joint Genome Institute"/>
            <person name="Lucas S."/>
            <person name="Copeland A."/>
            <person name="Lapidus A."/>
            <person name="Glavina del Rio T."/>
            <person name="Dalin E."/>
            <person name="Tice H."/>
            <person name="Bruce D."/>
            <person name="Goodwin L."/>
            <person name="Pitluck S."/>
            <person name="Chertkov O."/>
            <person name="Meincke L."/>
            <person name="Brettin T."/>
            <person name="Detter J.C."/>
            <person name="Han C."/>
            <person name="Tapia R."/>
            <person name="Kuske C.R."/>
            <person name="Schmutz J."/>
            <person name="Larimer F."/>
            <person name="Land M."/>
            <person name="Hauser L."/>
            <person name="Kyrpides N."/>
            <person name="Mikhailova N."/>
            <person name="Sung Y."/>
            <person name="Fletcher K.E."/>
            <person name="Ritalahti K.M."/>
            <person name="Loeffler F.E."/>
            <person name="Richardson P."/>
        </authorList>
    </citation>
    <scope>NUCLEOTIDE SEQUENCE [LARGE SCALE GENOMIC DNA]</scope>
    <source>
        <strain evidence="2">ATCC BAA-1151 / DSM 17278 / SZ</strain>
    </source>
</reference>
<dbReference type="AlphaFoldDB" id="B3EBP7"/>
<dbReference type="InterPro" id="IPR029063">
    <property type="entry name" value="SAM-dependent_MTases_sf"/>
</dbReference>
<keyword evidence="1" id="KW-0808">Transferase</keyword>
<sequence length="391" mass="44734">MNCPICGNAAVALFDRQLQLGSVHMYSEKTRPLFMEGCEACHFVWNATAFAQPREFETWMAPAYDAYQLLSADLHEFPLVDPRAEMSKAFLDLHCDWSQIRHVVEVGSNRGDFLAGLQSFYPDLQLLGVESSPLPFVGIPTIFGDVRQIQLSSSFDLLVARQVLEHMLYPQAFLQHIATFLREDGLLMVEVPDLENDLDEGIDPWVMEHVGHYSGKSLALLGEQAGLQLVAIDRGYQLTVLYRKKKGGTCLMGTGWSDRLERIRAFSEKVVLSQQEWRELTEQGAELCFYGASNVFLAVSGVLQQIWEGQWEASCKSLIDDYPHKHQSLINGIKVQAWDTFTPKNTCIYIICAMYRYHRQKMLQKVLDRLRPQDRLYTMWTPYRGTYANRS</sequence>
<accession>B3EBP7</accession>
<gene>
    <name evidence="1" type="ordered locus">Glov_3380</name>
</gene>
<evidence type="ECO:0000313" key="1">
    <source>
        <dbReference type="EMBL" id="ACD97086.1"/>
    </source>
</evidence>
<dbReference type="Proteomes" id="UP000002420">
    <property type="component" value="Chromosome"/>
</dbReference>
<keyword evidence="2" id="KW-1185">Reference proteome</keyword>
<dbReference type="HOGENOM" id="CLU_050039_1_0_7"/>